<dbReference type="InterPro" id="IPR036397">
    <property type="entry name" value="RNaseH_sf"/>
</dbReference>
<dbReference type="InterPro" id="IPR050900">
    <property type="entry name" value="Transposase_IS3/IS150/IS904"/>
</dbReference>
<evidence type="ECO:0000259" key="1">
    <source>
        <dbReference type="PROSITE" id="PS50994"/>
    </source>
</evidence>
<protein>
    <submittedName>
        <fullName evidence="2">IS3 family transposase</fullName>
    </submittedName>
</protein>
<sequence>QFYADRPNQKWVTDVTEFKVDGRKLYLSPIMDLYNGEIVSYNLTERPLASMVKSMLLDAVEQLNKDDKPLLHSDQGWQYQMPRWQRWLSDNGITQSMSRRGNCLDNAAMESFFSTLK</sequence>
<dbReference type="AlphaFoldDB" id="A0A8B3KET2"/>
<name>A0A8B3KET2_SHISO</name>
<dbReference type="SUPFAM" id="SSF53098">
    <property type="entry name" value="Ribonuclease H-like"/>
    <property type="match status" value="1"/>
</dbReference>
<organism evidence="2 3">
    <name type="scientific">Shigella sonnei</name>
    <dbReference type="NCBI Taxonomy" id="624"/>
    <lineage>
        <taxon>Bacteria</taxon>
        <taxon>Pseudomonadati</taxon>
        <taxon>Pseudomonadota</taxon>
        <taxon>Gammaproteobacteria</taxon>
        <taxon>Enterobacterales</taxon>
        <taxon>Enterobacteriaceae</taxon>
        <taxon>Shigella</taxon>
    </lineage>
</organism>
<feature type="non-terminal residue" evidence="2">
    <location>
        <position position="1"/>
    </location>
</feature>
<comment type="caution">
    <text evidence="2">The sequence shown here is derived from an EMBL/GenBank/DDBJ whole genome shotgun (WGS) entry which is preliminary data.</text>
</comment>
<accession>A0A8B3KET2</accession>
<dbReference type="GO" id="GO:0015074">
    <property type="term" value="P:DNA integration"/>
    <property type="evidence" value="ECO:0007669"/>
    <property type="project" value="InterPro"/>
</dbReference>
<dbReference type="NCBIfam" id="NF033516">
    <property type="entry name" value="transpos_IS3"/>
    <property type="match status" value="1"/>
</dbReference>
<dbReference type="InterPro" id="IPR001584">
    <property type="entry name" value="Integrase_cat-core"/>
</dbReference>
<dbReference type="Proteomes" id="UP000267101">
    <property type="component" value="Unassembled WGS sequence"/>
</dbReference>
<dbReference type="Pfam" id="PF00665">
    <property type="entry name" value="rve"/>
    <property type="match status" value="1"/>
</dbReference>
<dbReference type="Gene3D" id="3.30.420.10">
    <property type="entry name" value="Ribonuclease H-like superfamily/Ribonuclease H"/>
    <property type="match status" value="1"/>
</dbReference>
<gene>
    <name evidence="2" type="ORF">EKS37_15000</name>
</gene>
<evidence type="ECO:0000313" key="3">
    <source>
        <dbReference type="Proteomes" id="UP000267101"/>
    </source>
</evidence>
<reference evidence="2 3" key="1">
    <citation type="submission" date="2018-12" db="EMBL/GenBank/DDBJ databases">
        <title>Na.</title>
        <authorList>
            <person name="Fouts D.E."/>
            <person name="Sutton G."/>
            <person name="Singh I."/>
            <person name="Nguyen K."/>
        </authorList>
    </citation>
    <scope>NUCLEOTIDE SEQUENCE [LARGE SCALE GENOMIC DNA]</scope>
    <source>
        <strain evidence="2 3">AP274</strain>
    </source>
</reference>
<feature type="domain" description="Integrase catalytic" evidence="1">
    <location>
        <begin position="3"/>
        <end position="117"/>
    </location>
</feature>
<dbReference type="PANTHER" id="PTHR46889:SF4">
    <property type="entry name" value="TRANSPOSASE INSO FOR INSERTION SEQUENCE ELEMENT IS911B-RELATED"/>
    <property type="match status" value="1"/>
</dbReference>
<dbReference type="GO" id="GO:0003676">
    <property type="term" value="F:nucleic acid binding"/>
    <property type="evidence" value="ECO:0007669"/>
    <property type="project" value="InterPro"/>
</dbReference>
<proteinExistence type="predicted"/>
<evidence type="ECO:0000313" key="2">
    <source>
        <dbReference type="EMBL" id="RTY46600.1"/>
    </source>
</evidence>
<dbReference type="InterPro" id="IPR012337">
    <property type="entry name" value="RNaseH-like_sf"/>
</dbReference>
<dbReference type="InterPro" id="IPR048020">
    <property type="entry name" value="Transpos_IS3"/>
</dbReference>
<dbReference type="PROSITE" id="PS50994">
    <property type="entry name" value="INTEGRASE"/>
    <property type="match status" value="1"/>
</dbReference>
<dbReference type="PANTHER" id="PTHR46889">
    <property type="entry name" value="TRANSPOSASE INSF FOR INSERTION SEQUENCE IS3B-RELATED"/>
    <property type="match status" value="1"/>
</dbReference>
<dbReference type="EMBL" id="RXYT01000101">
    <property type="protein sequence ID" value="RTY46600.1"/>
    <property type="molecule type" value="Genomic_DNA"/>
</dbReference>